<dbReference type="Proteomes" id="UP000615446">
    <property type="component" value="Unassembled WGS sequence"/>
</dbReference>
<evidence type="ECO:0008006" key="4">
    <source>
        <dbReference type="Google" id="ProtNLM"/>
    </source>
</evidence>
<dbReference type="EMBL" id="BLAL01000257">
    <property type="protein sequence ID" value="GES97302.1"/>
    <property type="molecule type" value="Genomic_DNA"/>
</dbReference>
<evidence type="ECO:0000313" key="2">
    <source>
        <dbReference type="EMBL" id="GES97302.1"/>
    </source>
</evidence>
<comment type="caution">
    <text evidence="2">The sequence shown here is derived from an EMBL/GenBank/DDBJ whole genome shotgun (WGS) entry which is preliminary data.</text>
</comment>
<keyword evidence="1" id="KW-0175">Coiled coil</keyword>
<reference evidence="2" key="1">
    <citation type="submission" date="2019-10" db="EMBL/GenBank/DDBJ databases">
        <title>Conservation and host-specific expression of non-tandemly repeated heterogenous ribosome RNA gene in arbuscular mycorrhizal fungi.</title>
        <authorList>
            <person name="Maeda T."/>
            <person name="Kobayashi Y."/>
            <person name="Nakagawa T."/>
            <person name="Ezawa T."/>
            <person name="Yamaguchi K."/>
            <person name="Bino T."/>
            <person name="Nishimoto Y."/>
            <person name="Shigenobu S."/>
            <person name="Kawaguchi M."/>
        </authorList>
    </citation>
    <scope>NUCLEOTIDE SEQUENCE</scope>
    <source>
        <strain evidence="2">HR1</strain>
    </source>
</reference>
<dbReference type="SUPFAM" id="SSF53067">
    <property type="entry name" value="Actin-like ATPase domain"/>
    <property type="match status" value="2"/>
</dbReference>
<accession>A0A8H3LYH7</accession>
<proteinExistence type="predicted"/>
<sequence>MENYDYRVVVGIDFGITHSGFAYAHKRIKTVIVHSEWQEYYGLYKIPTVLLYDDKYDKVQSWGFNALKESNGDKKPIELFKLHLGNITNKPSLPNGFDYKKAIIDYLHEMGKIIKQVIINDWIDFYNHVLIVLTVPVEFDHTSIAIMRECAFKAGLLKDRYSRNLKFITEPEATMIHCMKSLNENLSVGETFMIVDCKGDTVNSTTIQLLEGERLNIMTERERNDCGDNFIDQEFLKFLERKVGSSTIKLIKENQYNQFQYMLKEFYRKVKMEFTGIQSEFRPINLELDELCPALIQYCDEKYFDNMKKIEWNIKLKFDDIKSMFDPIIEKILKLIERSNHNCTALLLIGILSESKYFQLRINQEFNNKIPIIYIPPNPITSIMEGAVRYGLERNNNLDCNGDSTLECVAPYTNNMRLQLTQSYDTIKNLEKEKNKLQNEIQESNKNLNKYRSLCDNLKKEHDELVNKNDEYKEQEQYLNDMWTQSSDTIKKLEEEKKKFQEEIQKYDNKLNEFRSLYDGLKKKYDGLVNENDEYKEQEQRLNDMQFQSSDTIKKLEEEKEKFQGEIQKSINNLNEYRSLYDNLMKKYDGLVNENDEYKEKEQRLNELQIQSSNIIKKLEEEKKKLQDEIQELASENKEKEQRLNDMQIQTSDTIKKLEEEKEKFQDEIRELVNENKEQEQHFNNTWIQSSDTIIKLEEEKEQLQDEIQELVNENKEQEQRLNDTQNQSSDTIKKLEEEKKKLQDEIQELANENKEKEQRLNDMQIQISDTIKKLEEEKKKFQDEIRELINENKEQEQHFNDTQVQSSDTIIKLEEEKEKLQDEIQELINENKEQEQRLNDTQNQSSDTIKKLEEEKKKLQDEIQELANENKEKEHHLNDMQIQTSDTIKKLEEEKEKFQDEIRELINENKEKEQHFNNTRIQSSDTIIKLEEEKEKLQDEIQELINENKEQEQRLNDTQNQSSDTIKKLEEEKKKLQDEIQELVNENKDLNDMQIQSSDTIEKLEEEKKKLQDDIQEYDNDSNKYKSSYNNLQEKYNELTNKNNEETNQNQKLKNEINQINDINQQYIEKIDQLQQSLQNLEKEKEELDAKNYNLYYQLERLVQQNELKNELLLDDDCQNHALKLNDDILGLNDNIKIYITDLKQDVTVNMEEIKKLLLLYECPTKITNQDDDRLLIQAVLQRHIIETIFLFATKYFQTTEQCYHLESDIINKTSSLYNLLNKISKQRAGNEEVSHVASIKLRQQIYSILNNHGFCDIIGDGIYEHPFIVHHKEQLNKIMNELRIIEDDQEKIASENLAATIIREFVRIFWFRLIVQEPVVQYAWIPHNAKMDKTLMEGTNLDDNENLHVDLCYFPLTGRDLASKNRKIYTPAKVFTRKD</sequence>
<feature type="coiled-coil region" evidence="1">
    <location>
        <begin position="420"/>
        <end position="1099"/>
    </location>
</feature>
<protein>
    <recommendedName>
        <fullName evidence="4">Hsp70 family protein</fullName>
    </recommendedName>
</protein>
<dbReference type="Gene3D" id="3.30.420.40">
    <property type="match status" value="1"/>
</dbReference>
<dbReference type="OrthoDB" id="2391641at2759"/>
<gene>
    <name evidence="2" type="ORF">RCL2_002388700</name>
</gene>
<organism evidence="2 3">
    <name type="scientific">Rhizophagus clarus</name>
    <dbReference type="NCBI Taxonomy" id="94130"/>
    <lineage>
        <taxon>Eukaryota</taxon>
        <taxon>Fungi</taxon>
        <taxon>Fungi incertae sedis</taxon>
        <taxon>Mucoromycota</taxon>
        <taxon>Glomeromycotina</taxon>
        <taxon>Glomeromycetes</taxon>
        <taxon>Glomerales</taxon>
        <taxon>Glomeraceae</taxon>
        <taxon>Rhizophagus</taxon>
    </lineage>
</organism>
<dbReference type="Gene3D" id="1.10.287.1490">
    <property type="match status" value="1"/>
</dbReference>
<dbReference type="InterPro" id="IPR043129">
    <property type="entry name" value="ATPase_NBD"/>
</dbReference>
<dbReference type="PANTHER" id="PTHR14187">
    <property type="entry name" value="ALPHA KINASE/ELONGATION FACTOR 2 KINASE"/>
    <property type="match status" value="1"/>
</dbReference>
<name>A0A8H3LYH7_9GLOM</name>
<evidence type="ECO:0000256" key="1">
    <source>
        <dbReference type="SAM" id="Coils"/>
    </source>
</evidence>
<dbReference type="PANTHER" id="PTHR14187:SF5">
    <property type="entry name" value="HEAT SHOCK 70 KDA PROTEIN 12A"/>
    <property type="match status" value="1"/>
</dbReference>
<evidence type="ECO:0000313" key="3">
    <source>
        <dbReference type="Proteomes" id="UP000615446"/>
    </source>
</evidence>